<accession>A0A3R7WE34</accession>
<organism evidence="2 3">
    <name type="scientific">Aphanomyces astaci</name>
    <name type="common">Crayfish plague agent</name>
    <dbReference type="NCBI Taxonomy" id="112090"/>
    <lineage>
        <taxon>Eukaryota</taxon>
        <taxon>Sar</taxon>
        <taxon>Stramenopiles</taxon>
        <taxon>Oomycota</taxon>
        <taxon>Saprolegniomycetes</taxon>
        <taxon>Saprolegniales</taxon>
        <taxon>Verrucalvaceae</taxon>
        <taxon>Aphanomyces</taxon>
    </lineage>
</organism>
<evidence type="ECO:0000313" key="3">
    <source>
        <dbReference type="Proteomes" id="UP000284702"/>
    </source>
</evidence>
<gene>
    <name evidence="2" type="ORF">B5M09_009004</name>
</gene>
<keyword evidence="3" id="KW-1185">Reference proteome</keyword>
<evidence type="ECO:0000313" key="2">
    <source>
        <dbReference type="EMBL" id="RQM19434.1"/>
    </source>
</evidence>
<evidence type="ECO:0000256" key="1">
    <source>
        <dbReference type="SAM" id="Coils"/>
    </source>
</evidence>
<keyword evidence="1" id="KW-0175">Coiled coil</keyword>
<dbReference type="Proteomes" id="UP000284702">
    <property type="component" value="Unassembled WGS sequence"/>
</dbReference>
<sequence length="205" mass="23790">MSFLNRASNAQGDRQPVVCPASQARPAFFETRPSRCDGHVRSCLVYALAALVTFAFAMRRPVHVQDQLYHEVLSDDYSDNPFHFNFDDDHLRQPIIPLSKEAKLARRRAQIAKSAQKHRLRIREEIEALQTQQVQLEAALARATLWWKEAATRERDARAASETINKHLRQMLRQTKSCAKHWRDYKQEMQQTPTIIYHPPTTNSN</sequence>
<reference evidence="2" key="1">
    <citation type="submission" date="2018-07" db="EMBL/GenBank/DDBJ databases">
        <title>Annotation of Aphanomyces astaci genome assembly.</title>
        <authorList>
            <person name="Studholme D.J."/>
        </authorList>
    </citation>
    <scope>NUCLEOTIDE SEQUENCE [LARGE SCALE GENOMIC DNA]</scope>
    <source>
        <strain evidence="2">Pc</strain>
    </source>
</reference>
<comment type="caution">
    <text evidence="2">The sequence shown here is derived from an EMBL/GenBank/DDBJ whole genome shotgun (WGS) entry which is preliminary data.</text>
</comment>
<name>A0A3R7WE34_APHAT</name>
<dbReference type="EMBL" id="MZMZ02004317">
    <property type="protein sequence ID" value="RQM19434.1"/>
    <property type="molecule type" value="Genomic_DNA"/>
</dbReference>
<proteinExistence type="predicted"/>
<protein>
    <recommendedName>
        <fullName evidence="4">BZIP domain-containing protein</fullName>
    </recommendedName>
</protein>
<dbReference type="AlphaFoldDB" id="A0A3R7WE34"/>
<dbReference type="VEuPathDB" id="FungiDB:H257_15440"/>
<evidence type="ECO:0008006" key="4">
    <source>
        <dbReference type="Google" id="ProtNLM"/>
    </source>
</evidence>
<feature type="coiled-coil region" evidence="1">
    <location>
        <begin position="112"/>
        <end position="139"/>
    </location>
</feature>